<dbReference type="SUPFAM" id="SSF88659">
    <property type="entry name" value="Sigma3 and sigma4 domains of RNA polymerase sigma factors"/>
    <property type="match status" value="1"/>
</dbReference>
<evidence type="ECO:0000256" key="1">
    <source>
        <dbReference type="ARBA" id="ARBA00010641"/>
    </source>
</evidence>
<keyword evidence="5" id="KW-0804">Transcription</keyword>
<evidence type="ECO:0000313" key="9">
    <source>
        <dbReference type="Proteomes" id="UP000283255"/>
    </source>
</evidence>
<dbReference type="Proteomes" id="UP000283255">
    <property type="component" value="Unassembled WGS sequence"/>
</dbReference>
<dbReference type="Pfam" id="PF08281">
    <property type="entry name" value="Sigma70_r4_2"/>
    <property type="match status" value="1"/>
</dbReference>
<dbReference type="AlphaFoldDB" id="A0A418YIG8"/>
<reference evidence="8 9" key="1">
    <citation type="submission" date="2018-09" db="EMBL/GenBank/DDBJ databases">
        <authorList>
            <person name="Wang F."/>
        </authorList>
    </citation>
    <scope>NUCLEOTIDE SEQUENCE [LARGE SCALE GENOMIC DNA]</scope>
    <source>
        <strain evidence="8 9">PLHSC7-2</strain>
    </source>
</reference>
<dbReference type="InterPro" id="IPR007627">
    <property type="entry name" value="RNA_pol_sigma70_r2"/>
</dbReference>
<dbReference type="InterPro" id="IPR039425">
    <property type="entry name" value="RNA_pol_sigma-70-like"/>
</dbReference>
<comment type="caution">
    <text evidence="8">The sequence shown here is derived from an EMBL/GenBank/DDBJ whole genome shotgun (WGS) entry which is preliminary data.</text>
</comment>
<accession>A0A418YIG8</accession>
<protein>
    <submittedName>
        <fullName evidence="8">Sigma-70 family RNA polymerase sigma factor</fullName>
    </submittedName>
</protein>
<organism evidence="8 9">
    <name type="scientific">Motilimonas pumila</name>
    <dbReference type="NCBI Taxonomy" id="2303987"/>
    <lineage>
        <taxon>Bacteria</taxon>
        <taxon>Pseudomonadati</taxon>
        <taxon>Pseudomonadota</taxon>
        <taxon>Gammaproteobacteria</taxon>
        <taxon>Alteromonadales</taxon>
        <taxon>Alteromonadales genera incertae sedis</taxon>
        <taxon>Motilimonas</taxon>
    </lineage>
</organism>
<keyword evidence="2" id="KW-0805">Transcription regulation</keyword>
<keyword evidence="9" id="KW-1185">Reference proteome</keyword>
<evidence type="ECO:0000259" key="6">
    <source>
        <dbReference type="Pfam" id="PF04542"/>
    </source>
</evidence>
<reference evidence="8 9" key="2">
    <citation type="submission" date="2019-01" db="EMBL/GenBank/DDBJ databases">
        <title>Motilimonas pumilus sp. nov., isolated from the gut of sea cucumber (Apostichopus japonicus).</title>
        <authorList>
            <person name="Wang F.-Q."/>
            <person name="Ren L.-H."/>
            <person name="Lin Y.-W."/>
            <person name="Sun G.-H."/>
            <person name="Du Z.-J."/>
            <person name="Zhao J.-X."/>
            <person name="Liu X.-J."/>
            <person name="Liu L.-J."/>
        </authorList>
    </citation>
    <scope>NUCLEOTIDE SEQUENCE [LARGE SCALE GENOMIC DNA]</scope>
    <source>
        <strain evidence="8 9">PLHSC7-2</strain>
    </source>
</reference>
<dbReference type="Pfam" id="PF04542">
    <property type="entry name" value="Sigma70_r2"/>
    <property type="match status" value="1"/>
</dbReference>
<proteinExistence type="inferred from homology"/>
<dbReference type="InterPro" id="IPR014284">
    <property type="entry name" value="RNA_pol_sigma-70_dom"/>
</dbReference>
<gene>
    <name evidence="8" type="ORF">D1Z90_02755</name>
</gene>
<dbReference type="InterPro" id="IPR013324">
    <property type="entry name" value="RNA_pol_sigma_r3/r4-like"/>
</dbReference>
<keyword evidence="4" id="KW-0238">DNA-binding</keyword>
<evidence type="ECO:0000256" key="3">
    <source>
        <dbReference type="ARBA" id="ARBA00023082"/>
    </source>
</evidence>
<evidence type="ECO:0000256" key="2">
    <source>
        <dbReference type="ARBA" id="ARBA00023015"/>
    </source>
</evidence>
<dbReference type="EMBL" id="QZCH01000002">
    <property type="protein sequence ID" value="RJG50417.1"/>
    <property type="molecule type" value="Genomic_DNA"/>
</dbReference>
<dbReference type="PANTHER" id="PTHR43133:SF8">
    <property type="entry name" value="RNA POLYMERASE SIGMA FACTOR HI_1459-RELATED"/>
    <property type="match status" value="1"/>
</dbReference>
<dbReference type="InterPro" id="IPR013325">
    <property type="entry name" value="RNA_pol_sigma_r2"/>
</dbReference>
<dbReference type="GO" id="GO:0016987">
    <property type="term" value="F:sigma factor activity"/>
    <property type="evidence" value="ECO:0007669"/>
    <property type="project" value="UniProtKB-KW"/>
</dbReference>
<dbReference type="Gene3D" id="1.10.1740.10">
    <property type="match status" value="1"/>
</dbReference>
<evidence type="ECO:0000256" key="4">
    <source>
        <dbReference type="ARBA" id="ARBA00023125"/>
    </source>
</evidence>
<dbReference type="NCBIfam" id="TIGR02937">
    <property type="entry name" value="sigma70-ECF"/>
    <property type="match status" value="1"/>
</dbReference>
<feature type="domain" description="RNA polymerase sigma factor 70 region 4 type 2" evidence="7">
    <location>
        <begin position="159"/>
        <end position="210"/>
    </location>
</feature>
<dbReference type="InterPro" id="IPR036388">
    <property type="entry name" value="WH-like_DNA-bd_sf"/>
</dbReference>
<dbReference type="Gene3D" id="1.10.10.10">
    <property type="entry name" value="Winged helix-like DNA-binding domain superfamily/Winged helix DNA-binding domain"/>
    <property type="match status" value="1"/>
</dbReference>
<feature type="domain" description="RNA polymerase sigma-70 region 2" evidence="6">
    <location>
        <begin position="61"/>
        <end position="127"/>
    </location>
</feature>
<evidence type="ECO:0000313" key="8">
    <source>
        <dbReference type="EMBL" id="RJG50417.1"/>
    </source>
</evidence>
<dbReference type="GO" id="GO:0006352">
    <property type="term" value="P:DNA-templated transcription initiation"/>
    <property type="evidence" value="ECO:0007669"/>
    <property type="project" value="InterPro"/>
</dbReference>
<dbReference type="InterPro" id="IPR013249">
    <property type="entry name" value="RNA_pol_sigma70_r4_t2"/>
</dbReference>
<sequence length="219" mass="25591">MRQVATRQTNYRQAVEQTVRVRYVEQHRHRYKVNLTMTEPISDEQLMLNYGQGDASAFEQLYLRHKGGVYRYFLRHTSRAEVAEELHQDIWMKVINAREGYQVSAKFSTWLYTLAHNHLVNYYRKHNKAQLLDFDDVAEPEDELPTLDVQLSQGRTVDKLLAQVEALPSQQKEVFLLKHEGGFSLEDIAELTKSSFEATKSRLRYAMKKIKEGISDAHS</sequence>
<evidence type="ECO:0000259" key="7">
    <source>
        <dbReference type="Pfam" id="PF08281"/>
    </source>
</evidence>
<comment type="similarity">
    <text evidence="1">Belongs to the sigma-70 factor family. ECF subfamily.</text>
</comment>
<evidence type="ECO:0000256" key="5">
    <source>
        <dbReference type="ARBA" id="ARBA00023163"/>
    </source>
</evidence>
<dbReference type="GO" id="GO:0003677">
    <property type="term" value="F:DNA binding"/>
    <property type="evidence" value="ECO:0007669"/>
    <property type="project" value="UniProtKB-KW"/>
</dbReference>
<dbReference type="PANTHER" id="PTHR43133">
    <property type="entry name" value="RNA POLYMERASE ECF-TYPE SIGMA FACTO"/>
    <property type="match status" value="1"/>
</dbReference>
<keyword evidence="3" id="KW-0731">Sigma factor</keyword>
<name>A0A418YIG8_9GAMM</name>
<dbReference type="SUPFAM" id="SSF88946">
    <property type="entry name" value="Sigma2 domain of RNA polymerase sigma factors"/>
    <property type="match status" value="1"/>
</dbReference>